<evidence type="ECO:0000256" key="2">
    <source>
        <dbReference type="ARBA" id="ARBA00022734"/>
    </source>
</evidence>
<accession>A0A2I4HCY0</accession>
<dbReference type="PANTHER" id="PTHR32401:SF16">
    <property type="entry name" value="CONCANAVALIN A-LIKE LECTIN FAMILY PROTEIN"/>
    <property type="match status" value="1"/>
</dbReference>
<organism evidence="3 4">
    <name type="scientific">Juglans regia</name>
    <name type="common">English walnut</name>
    <dbReference type="NCBI Taxonomy" id="51240"/>
    <lineage>
        <taxon>Eukaryota</taxon>
        <taxon>Viridiplantae</taxon>
        <taxon>Streptophyta</taxon>
        <taxon>Embryophyta</taxon>
        <taxon>Tracheophyta</taxon>
        <taxon>Spermatophyta</taxon>
        <taxon>Magnoliopsida</taxon>
        <taxon>eudicotyledons</taxon>
        <taxon>Gunneridae</taxon>
        <taxon>Pentapetalae</taxon>
        <taxon>rosids</taxon>
        <taxon>fabids</taxon>
        <taxon>Fagales</taxon>
        <taxon>Juglandaceae</taxon>
        <taxon>Juglans</taxon>
    </lineage>
</organism>
<dbReference type="KEGG" id="jre:109016006"/>
<protein>
    <submittedName>
        <fullName evidence="4">L-type lectin-domain containing receptor kinase VIII.1-like</fullName>
    </submittedName>
</protein>
<dbReference type="InterPro" id="IPR013320">
    <property type="entry name" value="ConA-like_dom_sf"/>
</dbReference>
<dbReference type="GeneID" id="109016006"/>
<name>A0A2I4HCY0_JUGRE</name>
<gene>
    <name evidence="4" type="primary">LOC109016006</name>
</gene>
<dbReference type="Pfam" id="PF00139">
    <property type="entry name" value="Lectin_legB"/>
    <property type="match status" value="1"/>
</dbReference>
<dbReference type="RefSeq" id="XP_018854020.1">
    <property type="nucleotide sequence ID" value="XM_018998475.2"/>
</dbReference>
<dbReference type="SUPFAM" id="SSF49899">
    <property type="entry name" value="Concanavalin A-like lectins/glucanases"/>
    <property type="match status" value="1"/>
</dbReference>
<reference evidence="4" key="1">
    <citation type="submission" date="2025-08" db="UniProtKB">
        <authorList>
            <consortium name="RefSeq"/>
        </authorList>
    </citation>
    <scope>IDENTIFICATION</scope>
    <source>
        <tissue evidence="4">Leaves</tissue>
    </source>
</reference>
<keyword evidence="3" id="KW-1185">Reference proteome</keyword>
<dbReference type="Gene3D" id="2.60.120.200">
    <property type="match status" value="1"/>
</dbReference>
<keyword evidence="2" id="KW-0430">Lectin</keyword>
<dbReference type="Gramene" id="Jr04_02060_p1">
    <property type="protein sequence ID" value="cds.Jr04_02060_p1"/>
    <property type="gene ID" value="Jr04_02060"/>
</dbReference>
<dbReference type="PANTHER" id="PTHR32401">
    <property type="entry name" value="CONCANAVALIN A-LIKE LECTIN FAMILY PROTEIN"/>
    <property type="match status" value="1"/>
</dbReference>
<evidence type="ECO:0000313" key="4">
    <source>
        <dbReference type="RefSeq" id="XP_018854020.1"/>
    </source>
</evidence>
<dbReference type="OrthoDB" id="2019747at2759"/>
<dbReference type="InterPro" id="IPR050258">
    <property type="entry name" value="Leguminous_Lectin"/>
</dbReference>
<proteinExistence type="inferred from homology"/>
<dbReference type="Proteomes" id="UP000235220">
    <property type="component" value="Chromosome 4"/>
</dbReference>
<dbReference type="GO" id="GO:0030246">
    <property type="term" value="F:carbohydrate binding"/>
    <property type="evidence" value="ECO:0007669"/>
    <property type="project" value="UniProtKB-KW"/>
</dbReference>
<comment type="similarity">
    <text evidence="1">Belongs to the leguminous lectin family.</text>
</comment>
<dbReference type="STRING" id="51240.A0A2I4HCY0"/>
<evidence type="ECO:0000313" key="3">
    <source>
        <dbReference type="Proteomes" id="UP000235220"/>
    </source>
</evidence>
<sequence>MATLSISGHLAVLSFLILFFESLAIDPDSSFSFTRFENDSRVESKIALYGDAKVVDGGFQLTGQASSSAGRVMYKSPIKLVEGNSRNLVSFSTYFSFSMSTGNGGYLDFLMVPSGFNISELGNTSSGLSLGSGKTKIKVVAVKFYTLRDDANGLVKNHVGIGVGSFVSAIFSNASVSNFSRRSGKTHAWIDYEAGSKRIEVRLSEDGHLRPSGPLLSYRMDLSKVCKDEQVFVGFSSSSRNSSSTYFLHSWSFKLRHVPNWMHSEPLDPKAFAKSTKTLAARKSCDCLSRLLAIMILGAACGALVAFTVLYLWTIFGNRRPVVPEEEFSMQPMDCDYKKVRVVVEKAIKDGK</sequence>
<dbReference type="InterPro" id="IPR001220">
    <property type="entry name" value="Legume_lectin_dom"/>
</dbReference>
<dbReference type="CDD" id="cd06899">
    <property type="entry name" value="lectin_legume_LecRK_Arcelin_ConA"/>
    <property type="match status" value="1"/>
</dbReference>
<dbReference type="AlphaFoldDB" id="A0A2I4HCY0"/>
<dbReference type="FunCoup" id="A0A2I4HCY0">
    <property type="interactions" value="2746"/>
</dbReference>
<evidence type="ECO:0000256" key="1">
    <source>
        <dbReference type="ARBA" id="ARBA00007606"/>
    </source>
</evidence>